<gene>
    <name evidence="1" type="ORF">FOZ60_011295</name>
</gene>
<sequence length="494" mass="56822">MRVFRTGLLTIPLHHQTLSSASKEHWASVTGKYNEEFGYYFVDYTSLRLTEKTMPDQGEYRTMRHHFSPFHNVEQYIQHNVHECEESMIEIARRMLAQNNTREVLRSAYPKLVAEFSKNPRAISPLIIARHARTHWAKGGTSAMRADCNQGDPNSAQPLSMLVMTWSEEHNHAFMNLLLLSDTRPSQHLEIPLSQQGVDLVRSAWRKHWASVTGKYDEEFGYYFVDHASVRLTEKTMPDQKVRKTMQHYFSPFHNMEQYTQKKVYGCEESMIEIARRMLAQNNTRKVLGSAYSKLVDEFSKNPRAISPLIISWHAWRHWTSSETYAMQAVCNQEAAAAPSNAHPLSMLVMIWSETHNHAFMNLLLLTDPRPSEHVEMPLSQQGLDLVRSTWRKVSHSQAERFNTSFAAMAIDVAKELLKNSSVKAMAEQHDWTIAMDDRDDEGVQVSFAEMLITAVLTGWNEELLPYVPVTPRRAMIRILRAQLSSLPQTSMAA</sequence>
<proteinExistence type="predicted"/>
<evidence type="ECO:0000313" key="1">
    <source>
        <dbReference type="EMBL" id="KAF4693315.1"/>
    </source>
</evidence>
<comment type="caution">
    <text evidence="1">The sequence shown here is derived from an EMBL/GenBank/DDBJ whole genome shotgun (WGS) entry which is preliminary data.</text>
</comment>
<evidence type="ECO:0000313" key="2">
    <source>
        <dbReference type="Proteomes" id="UP000541610"/>
    </source>
</evidence>
<accession>A0A7J6PB34</accession>
<dbReference type="OrthoDB" id="10373959at2759"/>
<dbReference type="AlphaFoldDB" id="A0A7J6PB34"/>
<dbReference type="EMBL" id="JABANP010000047">
    <property type="protein sequence ID" value="KAF4693315.1"/>
    <property type="molecule type" value="Genomic_DNA"/>
</dbReference>
<protein>
    <submittedName>
        <fullName evidence="1">Uncharacterized protein</fullName>
    </submittedName>
</protein>
<name>A0A7J6PB34_PEROL</name>
<reference evidence="1 2" key="1">
    <citation type="submission" date="2020-04" db="EMBL/GenBank/DDBJ databases">
        <title>Perkinsus olseni comparative genomics.</title>
        <authorList>
            <person name="Bogema D.R."/>
        </authorList>
    </citation>
    <scope>NUCLEOTIDE SEQUENCE [LARGE SCALE GENOMIC DNA]</scope>
    <source>
        <strain evidence="1">00978-12</strain>
    </source>
</reference>
<organism evidence="1 2">
    <name type="scientific">Perkinsus olseni</name>
    <name type="common">Perkinsus atlanticus</name>
    <dbReference type="NCBI Taxonomy" id="32597"/>
    <lineage>
        <taxon>Eukaryota</taxon>
        <taxon>Sar</taxon>
        <taxon>Alveolata</taxon>
        <taxon>Perkinsozoa</taxon>
        <taxon>Perkinsea</taxon>
        <taxon>Perkinsida</taxon>
        <taxon>Perkinsidae</taxon>
        <taxon>Perkinsus</taxon>
    </lineage>
</organism>
<dbReference type="Proteomes" id="UP000541610">
    <property type="component" value="Unassembled WGS sequence"/>
</dbReference>